<evidence type="ECO:0000256" key="6">
    <source>
        <dbReference type="ARBA" id="ARBA00023136"/>
    </source>
</evidence>
<keyword evidence="3" id="KW-0813">Transport</keyword>
<evidence type="ECO:0000256" key="4">
    <source>
        <dbReference type="ARBA" id="ARBA00022692"/>
    </source>
</evidence>
<dbReference type="PANTHER" id="PTHR43840:SF15">
    <property type="entry name" value="MITOCHONDRIAL METAL TRANSPORTER 1-RELATED"/>
    <property type="match status" value="1"/>
</dbReference>
<sequence>MLRVCFRVPKGVELGTAIPSISYRHRVLMTLVDSKQSTSPFAAFAKFNNSHIPTTSSSSPMNFISFTATNGRRSYSHPQHLSSSTAASHPPELDIQVAGKRGVQITVIGMLSNVGLTVGKGAAGWLMNSASLLADAAHSMSDLLGDFVTLYTFKMSRKRPDTIYPYGYGKYETMGSLAVSSLLVAGAVGIGLHSLHLLVQPSMAASILDPKAAWFAFASVVVKEWLYRATLKIGQTERSSVLIANAWHHRSDALSSGVALVAILGSYAGFPILDPLGGLVVAGMLLRGSADMLTESLQELTDRGLSAKDMSLIQKGTTPHFDILQGRKFGPFVHLEAVLRVPAHISAADVHALQERARADVLKSNEHVQQIHIRLETLSIDNKISK</sequence>
<organism evidence="8 9">
    <name type="scientific">Syncephalastrum racemosum</name>
    <name type="common">Filamentous fungus</name>
    <dbReference type="NCBI Taxonomy" id="13706"/>
    <lineage>
        <taxon>Eukaryota</taxon>
        <taxon>Fungi</taxon>
        <taxon>Fungi incertae sedis</taxon>
        <taxon>Mucoromycota</taxon>
        <taxon>Mucoromycotina</taxon>
        <taxon>Mucoromycetes</taxon>
        <taxon>Mucorales</taxon>
        <taxon>Syncephalastraceae</taxon>
        <taxon>Syncephalastrum</taxon>
    </lineage>
</organism>
<dbReference type="GO" id="GO:0098771">
    <property type="term" value="P:inorganic ion homeostasis"/>
    <property type="evidence" value="ECO:0007669"/>
    <property type="project" value="UniProtKB-ARBA"/>
</dbReference>
<dbReference type="EMBL" id="MCGN01000005">
    <property type="protein sequence ID" value="ORY96453.1"/>
    <property type="molecule type" value="Genomic_DNA"/>
</dbReference>
<dbReference type="Gene3D" id="3.30.70.1350">
    <property type="entry name" value="Cation efflux protein, cytoplasmic domain"/>
    <property type="match status" value="1"/>
</dbReference>
<dbReference type="FunCoup" id="A0A1X2HCD2">
    <property type="interactions" value="59"/>
</dbReference>
<dbReference type="GO" id="GO:0008324">
    <property type="term" value="F:monoatomic cation transmembrane transporter activity"/>
    <property type="evidence" value="ECO:0007669"/>
    <property type="project" value="InterPro"/>
</dbReference>
<accession>A0A1X2HCD2</accession>
<dbReference type="InterPro" id="IPR027469">
    <property type="entry name" value="Cation_efflux_TMD_sf"/>
</dbReference>
<evidence type="ECO:0000256" key="2">
    <source>
        <dbReference type="ARBA" id="ARBA00008114"/>
    </source>
</evidence>
<evidence type="ECO:0000256" key="3">
    <source>
        <dbReference type="ARBA" id="ARBA00022448"/>
    </source>
</evidence>
<dbReference type="SUPFAM" id="SSF161111">
    <property type="entry name" value="Cation efflux protein transmembrane domain-like"/>
    <property type="match status" value="1"/>
</dbReference>
<evidence type="ECO:0000313" key="8">
    <source>
        <dbReference type="EMBL" id="ORY96453.1"/>
    </source>
</evidence>
<comment type="caution">
    <text evidence="8">The sequence shown here is derived from an EMBL/GenBank/DDBJ whole genome shotgun (WGS) entry which is preliminary data.</text>
</comment>
<dbReference type="InParanoid" id="A0A1X2HCD2"/>
<feature type="domain" description="Cation efflux protein transmembrane" evidence="7">
    <location>
        <begin position="108"/>
        <end position="300"/>
    </location>
</feature>
<dbReference type="STRING" id="13706.A0A1X2HCD2"/>
<proteinExistence type="inferred from homology"/>
<keyword evidence="5" id="KW-1133">Transmembrane helix</keyword>
<dbReference type="PANTHER" id="PTHR43840">
    <property type="entry name" value="MITOCHONDRIAL METAL TRANSPORTER 1-RELATED"/>
    <property type="match status" value="1"/>
</dbReference>
<comment type="similarity">
    <text evidence="2">Belongs to the cation diffusion facilitator (CDF) transporter (TC 2.A.4) family.</text>
</comment>
<comment type="subcellular location">
    <subcellularLocation>
        <location evidence="1">Membrane</location>
        <topology evidence="1">Multi-pass membrane protein</topology>
    </subcellularLocation>
</comment>
<gene>
    <name evidence="8" type="ORF">BCR43DRAFT_491725</name>
</gene>
<dbReference type="Proteomes" id="UP000242180">
    <property type="component" value="Unassembled WGS sequence"/>
</dbReference>
<dbReference type="InterPro" id="IPR050291">
    <property type="entry name" value="CDF_Transporter"/>
</dbReference>
<evidence type="ECO:0000256" key="1">
    <source>
        <dbReference type="ARBA" id="ARBA00004141"/>
    </source>
</evidence>
<name>A0A1X2HCD2_SYNRA</name>
<evidence type="ECO:0000313" key="9">
    <source>
        <dbReference type="Proteomes" id="UP000242180"/>
    </source>
</evidence>
<evidence type="ECO:0000259" key="7">
    <source>
        <dbReference type="Pfam" id="PF01545"/>
    </source>
</evidence>
<dbReference type="GO" id="GO:0016020">
    <property type="term" value="C:membrane"/>
    <property type="evidence" value="ECO:0007669"/>
    <property type="project" value="UniProtKB-SubCell"/>
</dbReference>
<keyword evidence="9" id="KW-1185">Reference proteome</keyword>
<dbReference type="Pfam" id="PF01545">
    <property type="entry name" value="Cation_efflux"/>
    <property type="match status" value="1"/>
</dbReference>
<dbReference type="InterPro" id="IPR002524">
    <property type="entry name" value="Cation_efflux"/>
</dbReference>
<dbReference type="OrthoDB" id="435980at2759"/>
<dbReference type="InterPro" id="IPR036837">
    <property type="entry name" value="Cation_efflux_CTD_sf"/>
</dbReference>
<dbReference type="FunFam" id="1.20.1510.10:FF:000006">
    <property type="entry name" value="Divalent cation efflux transporter"/>
    <property type="match status" value="1"/>
</dbReference>
<protein>
    <submittedName>
        <fullName evidence="8">Cation efflux family-domain-containing protein</fullName>
    </submittedName>
</protein>
<dbReference type="AlphaFoldDB" id="A0A1X2HCD2"/>
<dbReference type="NCBIfam" id="TIGR01297">
    <property type="entry name" value="CDF"/>
    <property type="match status" value="1"/>
</dbReference>
<reference evidence="8 9" key="1">
    <citation type="submission" date="2016-07" db="EMBL/GenBank/DDBJ databases">
        <title>Pervasive Adenine N6-methylation of Active Genes in Fungi.</title>
        <authorList>
            <consortium name="DOE Joint Genome Institute"/>
            <person name="Mondo S.J."/>
            <person name="Dannebaum R.O."/>
            <person name="Kuo R.C."/>
            <person name="Labutti K."/>
            <person name="Haridas S."/>
            <person name="Kuo A."/>
            <person name="Salamov A."/>
            <person name="Ahrendt S.R."/>
            <person name="Lipzen A."/>
            <person name="Sullivan W."/>
            <person name="Andreopoulos W.B."/>
            <person name="Clum A."/>
            <person name="Lindquist E."/>
            <person name="Daum C."/>
            <person name="Ramamoorthy G.K."/>
            <person name="Gryganskyi A."/>
            <person name="Culley D."/>
            <person name="Magnuson J.K."/>
            <person name="James T.Y."/>
            <person name="O'Malley M.A."/>
            <person name="Stajich J.E."/>
            <person name="Spatafora J.W."/>
            <person name="Visel A."/>
            <person name="Grigoriev I.V."/>
        </authorList>
    </citation>
    <scope>NUCLEOTIDE SEQUENCE [LARGE SCALE GENOMIC DNA]</scope>
    <source>
        <strain evidence="8 9">NRRL 2496</strain>
    </source>
</reference>
<evidence type="ECO:0000256" key="5">
    <source>
        <dbReference type="ARBA" id="ARBA00022989"/>
    </source>
</evidence>
<dbReference type="InterPro" id="IPR058533">
    <property type="entry name" value="Cation_efflux_TM"/>
</dbReference>
<dbReference type="Gene3D" id="1.20.1510.10">
    <property type="entry name" value="Cation efflux protein transmembrane domain"/>
    <property type="match status" value="1"/>
</dbReference>
<keyword evidence="6" id="KW-0472">Membrane</keyword>
<dbReference type="GO" id="GO:0030003">
    <property type="term" value="P:intracellular monoatomic cation homeostasis"/>
    <property type="evidence" value="ECO:0007669"/>
    <property type="project" value="UniProtKB-ARBA"/>
</dbReference>
<keyword evidence="4" id="KW-0812">Transmembrane</keyword>